<dbReference type="InterPro" id="IPR053745">
    <property type="entry name" value="Viral_Tail_Comp_sf"/>
</dbReference>
<dbReference type="EMBL" id="JACHNY010000009">
    <property type="protein sequence ID" value="MBB4619343.1"/>
    <property type="molecule type" value="Genomic_DNA"/>
</dbReference>
<protein>
    <recommendedName>
        <fullName evidence="3">DUF3168 domain-containing protein</fullName>
    </recommendedName>
</protein>
<sequence>MSAIGSDARVLLVAAVVARLKALAGLAGVAVFDAPPVRGGLPHAVVEEPVLADASAAGCSGREARLTVMLEDAGERPVRLRALLAAVEAGLPGLAGTAIGGGWRLVTIRLTRSRLARAGRSEGRWQGSVEFAARMWRQD</sequence>
<reference evidence="1 2" key="1">
    <citation type="submission" date="2020-08" db="EMBL/GenBank/DDBJ databases">
        <title>Genomic Encyclopedia of Type Strains, Phase IV (KMG-IV): sequencing the most valuable type-strain genomes for metagenomic binning, comparative biology and taxonomic classification.</title>
        <authorList>
            <person name="Goeker M."/>
        </authorList>
    </citation>
    <scope>NUCLEOTIDE SEQUENCE [LARGE SCALE GENOMIC DNA]</scope>
    <source>
        <strain evidence="1 2">DSM 15867</strain>
    </source>
</reference>
<comment type="caution">
    <text evidence="1">The sequence shown here is derived from an EMBL/GenBank/DDBJ whole genome shotgun (WGS) entry which is preliminary data.</text>
</comment>
<dbReference type="InterPro" id="IPR021508">
    <property type="entry name" value="Gp17-like"/>
</dbReference>
<dbReference type="RefSeq" id="WP_343059101.1">
    <property type="nucleotide sequence ID" value="NZ_JACHNY010000009.1"/>
</dbReference>
<proteinExistence type="predicted"/>
<gene>
    <name evidence="1" type="ORF">GGQ96_003496</name>
</gene>
<name>A0A7W7ALP8_9SPHN</name>
<organism evidence="1 2">
    <name type="scientific">Sphingomonas abaci</name>
    <dbReference type="NCBI Taxonomy" id="237611"/>
    <lineage>
        <taxon>Bacteria</taxon>
        <taxon>Pseudomonadati</taxon>
        <taxon>Pseudomonadota</taxon>
        <taxon>Alphaproteobacteria</taxon>
        <taxon>Sphingomonadales</taxon>
        <taxon>Sphingomonadaceae</taxon>
        <taxon>Sphingomonas</taxon>
    </lineage>
</organism>
<evidence type="ECO:0000313" key="1">
    <source>
        <dbReference type="EMBL" id="MBB4619343.1"/>
    </source>
</evidence>
<evidence type="ECO:0008006" key="3">
    <source>
        <dbReference type="Google" id="ProtNLM"/>
    </source>
</evidence>
<evidence type="ECO:0000313" key="2">
    <source>
        <dbReference type="Proteomes" id="UP000574769"/>
    </source>
</evidence>
<dbReference type="AlphaFoldDB" id="A0A7W7ALP8"/>
<keyword evidence="2" id="KW-1185">Reference proteome</keyword>
<accession>A0A7W7ALP8</accession>
<dbReference type="Gene3D" id="3.30.2000.30">
    <property type="match status" value="1"/>
</dbReference>
<dbReference type="Proteomes" id="UP000574769">
    <property type="component" value="Unassembled WGS sequence"/>
</dbReference>
<dbReference type="Pfam" id="PF11367">
    <property type="entry name" value="Tail_completion_gp17"/>
    <property type="match status" value="1"/>
</dbReference>